<dbReference type="Gene3D" id="3.40.50.300">
    <property type="entry name" value="P-loop containing nucleotide triphosphate hydrolases"/>
    <property type="match status" value="1"/>
</dbReference>
<reference evidence="6 7" key="1">
    <citation type="submission" date="2015-07" db="EMBL/GenBank/DDBJ databases">
        <title>Genome sequencing of Kibdelosporangium phytohabitans.</title>
        <authorList>
            <person name="Qin S."/>
            <person name="Xing K."/>
        </authorList>
    </citation>
    <scope>NUCLEOTIDE SEQUENCE [LARGE SCALE GENOMIC DNA]</scope>
    <source>
        <strain evidence="6 7">KLBMP1111</strain>
    </source>
</reference>
<dbReference type="InterPro" id="IPR019775">
    <property type="entry name" value="WD40_repeat_CS"/>
</dbReference>
<dbReference type="AlphaFoldDB" id="A0A0N9HTD0"/>
<keyword evidence="2" id="KW-0677">Repeat</keyword>
<dbReference type="InterPro" id="IPR027417">
    <property type="entry name" value="P-loop_NTPase"/>
</dbReference>
<dbReference type="Gene3D" id="2.130.10.10">
    <property type="entry name" value="YVTN repeat-like/Quinoprotein amine dehydrogenase"/>
    <property type="match status" value="3"/>
</dbReference>
<dbReference type="InterPro" id="IPR001680">
    <property type="entry name" value="WD40_rpt"/>
</dbReference>
<evidence type="ECO:0000256" key="4">
    <source>
        <dbReference type="SAM" id="Phobius"/>
    </source>
</evidence>
<dbReference type="SUPFAM" id="SSF52540">
    <property type="entry name" value="P-loop containing nucleoside triphosphate hydrolases"/>
    <property type="match status" value="1"/>
</dbReference>
<dbReference type="PROSITE" id="PS50082">
    <property type="entry name" value="WD_REPEATS_2"/>
    <property type="match status" value="7"/>
</dbReference>
<feature type="repeat" description="WD" evidence="3">
    <location>
        <begin position="845"/>
        <end position="885"/>
    </location>
</feature>
<evidence type="ECO:0000259" key="5">
    <source>
        <dbReference type="SMART" id="SM00530"/>
    </source>
</evidence>
<feature type="repeat" description="WD" evidence="3">
    <location>
        <begin position="800"/>
        <end position="841"/>
    </location>
</feature>
<dbReference type="InterPro" id="IPR036322">
    <property type="entry name" value="WD40_repeat_dom_sf"/>
</dbReference>
<evidence type="ECO:0000313" key="6">
    <source>
        <dbReference type="EMBL" id="ALG08355.1"/>
    </source>
</evidence>
<organism evidence="6 7">
    <name type="scientific">Kibdelosporangium phytohabitans</name>
    <dbReference type="NCBI Taxonomy" id="860235"/>
    <lineage>
        <taxon>Bacteria</taxon>
        <taxon>Bacillati</taxon>
        <taxon>Actinomycetota</taxon>
        <taxon>Actinomycetes</taxon>
        <taxon>Pseudonocardiales</taxon>
        <taxon>Pseudonocardiaceae</taxon>
        <taxon>Kibdelosporangium</taxon>
    </lineage>
</organism>
<dbReference type="CDD" id="cd00093">
    <property type="entry name" value="HTH_XRE"/>
    <property type="match status" value="1"/>
</dbReference>
<evidence type="ECO:0000256" key="3">
    <source>
        <dbReference type="PROSITE-ProRule" id="PRU00221"/>
    </source>
</evidence>
<dbReference type="STRING" id="860235.AOZ06_16850"/>
<protein>
    <recommendedName>
        <fullName evidence="5">HTH cro/C1-type domain-containing protein</fullName>
    </recommendedName>
</protein>
<accession>A0A0N9HTD0</accession>
<dbReference type="SMART" id="SM00320">
    <property type="entry name" value="WD40"/>
    <property type="match status" value="7"/>
</dbReference>
<keyword evidence="4" id="KW-0812">Transmembrane</keyword>
<dbReference type="Proteomes" id="UP000063699">
    <property type="component" value="Chromosome"/>
</dbReference>
<dbReference type="SUPFAM" id="SSF50978">
    <property type="entry name" value="WD40 repeat-like"/>
    <property type="match status" value="1"/>
</dbReference>
<dbReference type="OrthoDB" id="166850at2"/>
<dbReference type="InterPro" id="IPR049052">
    <property type="entry name" value="nSTAND1"/>
</dbReference>
<sequence length="960" mass="103875">MARAERPLDAGDGPLLLWAADLRKLRAQAGTPSYRELARRAHYSTAALSEAAGGRKLPSLQVAMAYVRACGGDVEVWEQRWRDVTAELALPAPLSAEQERAAPYVGLSAFQAEDCDRFFGREQLVEQVRAQVSGTRFVAVVGASGAGKTSLLRAGLLPAITPRWPVVVMTPGAHPLEECALALAPMAGQTATRLVAEVCAEPRALHRIVRQVVAEHPPQVDLVLVVDQFEEIFTLCPDAAERGRFIGALTSAADAHGSRLRVVLGVRADFYGHCSRYPQLVHVLQQAQVVIGPMSTPELREVITRPATNAGCSVESALQATLCSEADGRTGVLPLVSHALFETWRRRRGNALTLAGYHEAGGISGAVARTAEAAYTALTETQRQWARQLFFRLVALGEGTEDTKRRVDRAELDLEHPEAAAVLEKLAQARLVTMDRDSVEIVHEALIRHWPRLTEWLADDREGLRVHRQLTDATAVWEGLDRDDGALYRGARLTIARDWADTARAGLTPREQAFLDASLAAEAGERAAAQRRTRRLRHLVALLAVLFLFASAATAFAVHTQTEITQQRNAAIAQNVAAHAPEVYRTNQDLATQLALTAHRMAPTTATRDSLIGTLSTTLISQPAEIYSVDFDRDGRILATASGDSTVRLWDVTGPRIPAELATIPNTSNTVFGVGFSPDGRILATANEDHAVRLWDVTDPRRPKEAGAVPGMDGTVYGVAFSPDGRVLTTASFAGTVRLWDISALPRPTELATLTNHTNLVYSVAFSPDGRTLATASEDHTARVWNITDPRQPSELATLTAHSGSAVYGVAFSPDGRSLATAGNDNTARLWDVTDSRNPIELATLTGHTSGLFGVAFSPDGRTLATSGGTTARIWNITDRRRPTEQTVLTGHITGVWSVAFSPDGRTLATSGWDRTARITPTDTDELISHACDHVRTRITPAEWNEHFPGVDYDPPCPSG</sequence>
<evidence type="ECO:0000256" key="2">
    <source>
        <dbReference type="ARBA" id="ARBA00022737"/>
    </source>
</evidence>
<name>A0A0N9HTD0_9PSEU</name>
<dbReference type="Pfam" id="PF20703">
    <property type="entry name" value="nSTAND1"/>
    <property type="match status" value="1"/>
</dbReference>
<keyword evidence="4" id="KW-1133">Transmembrane helix</keyword>
<dbReference type="SMART" id="SM00530">
    <property type="entry name" value="HTH_XRE"/>
    <property type="match status" value="1"/>
</dbReference>
<evidence type="ECO:0000313" key="7">
    <source>
        <dbReference type="Proteomes" id="UP000063699"/>
    </source>
</evidence>
<keyword evidence="4" id="KW-0472">Membrane</keyword>
<dbReference type="PROSITE" id="PS00678">
    <property type="entry name" value="WD_REPEATS_1"/>
    <property type="match status" value="4"/>
</dbReference>
<feature type="repeat" description="WD" evidence="3">
    <location>
        <begin position="664"/>
        <end position="705"/>
    </location>
</feature>
<dbReference type="Pfam" id="PF00400">
    <property type="entry name" value="WD40"/>
    <property type="match status" value="7"/>
</dbReference>
<dbReference type="EMBL" id="CP012752">
    <property type="protein sequence ID" value="ALG08355.1"/>
    <property type="molecule type" value="Genomic_DNA"/>
</dbReference>
<evidence type="ECO:0000256" key="1">
    <source>
        <dbReference type="ARBA" id="ARBA00022574"/>
    </source>
</evidence>
<gene>
    <name evidence="6" type="ORF">AOZ06_16850</name>
</gene>
<dbReference type="RefSeq" id="WP_054290262.1">
    <property type="nucleotide sequence ID" value="NZ_CP012752.1"/>
</dbReference>
<feature type="domain" description="HTH cro/C1-type" evidence="5">
    <location>
        <begin position="21"/>
        <end position="77"/>
    </location>
</feature>
<feature type="repeat" description="WD" evidence="3">
    <location>
        <begin position="709"/>
        <end position="743"/>
    </location>
</feature>
<dbReference type="KEGG" id="kphy:AOZ06_16850"/>
<dbReference type="PANTHER" id="PTHR19879">
    <property type="entry name" value="TRANSCRIPTION INITIATION FACTOR TFIID"/>
    <property type="match status" value="1"/>
</dbReference>
<feature type="repeat" description="WD" evidence="3">
    <location>
        <begin position="889"/>
        <end position="919"/>
    </location>
</feature>
<keyword evidence="7" id="KW-1185">Reference proteome</keyword>
<dbReference type="InterPro" id="IPR015943">
    <property type="entry name" value="WD40/YVTN_repeat-like_dom_sf"/>
</dbReference>
<feature type="repeat" description="WD" evidence="3">
    <location>
        <begin position="754"/>
        <end position="795"/>
    </location>
</feature>
<dbReference type="PROSITE" id="PS50294">
    <property type="entry name" value="WD_REPEATS_REGION"/>
    <property type="match status" value="6"/>
</dbReference>
<dbReference type="InterPro" id="IPR001387">
    <property type="entry name" value="Cro/C1-type_HTH"/>
</dbReference>
<dbReference type="PRINTS" id="PR00320">
    <property type="entry name" value="GPROTEINBRPT"/>
</dbReference>
<feature type="transmembrane region" description="Helical" evidence="4">
    <location>
        <begin position="539"/>
        <end position="558"/>
    </location>
</feature>
<dbReference type="InterPro" id="IPR020472">
    <property type="entry name" value="WD40_PAC1"/>
</dbReference>
<proteinExistence type="predicted"/>
<dbReference type="PANTHER" id="PTHR19879:SF9">
    <property type="entry name" value="TRANSCRIPTION INITIATION FACTOR TFIID SUBUNIT 5"/>
    <property type="match status" value="1"/>
</dbReference>
<dbReference type="CDD" id="cd00200">
    <property type="entry name" value="WD40"/>
    <property type="match status" value="1"/>
</dbReference>
<feature type="repeat" description="WD" evidence="3">
    <location>
        <begin position="619"/>
        <end position="652"/>
    </location>
</feature>
<keyword evidence="1 3" id="KW-0853">WD repeat</keyword>